<protein>
    <submittedName>
        <fullName evidence="3">Gfo/Idh/MocA family protein</fullName>
    </submittedName>
</protein>
<evidence type="ECO:0000259" key="2">
    <source>
        <dbReference type="Pfam" id="PF22725"/>
    </source>
</evidence>
<dbReference type="PANTHER" id="PTHR43249">
    <property type="entry name" value="UDP-N-ACETYL-2-AMINO-2-DEOXY-D-GLUCURONATE OXIDASE"/>
    <property type="match status" value="1"/>
</dbReference>
<proteinExistence type="predicted"/>
<feature type="domain" description="Gfo/Idh/MocA-like oxidoreductase N-terminal" evidence="1">
    <location>
        <begin position="6"/>
        <end position="129"/>
    </location>
</feature>
<evidence type="ECO:0000313" key="4">
    <source>
        <dbReference type="Proteomes" id="UP001596432"/>
    </source>
</evidence>
<dbReference type="Gene3D" id="3.30.360.10">
    <property type="entry name" value="Dihydrodipicolinate Reductase, domain 2"/>
    <property type="match status" value="1"/>
</dbReference>
<dbReference type="Pfam" id="PF01408">
    <property type="entry name" value="GFO_IDH_MocA"/>
    <property type="match status" value="1"/>
</dbReference>
<dbReference type="RefSeq" id="WP_274322593.1">
    <property type="nucleotide sequence ID" value="NZ_CP118158.1"/>
</dbReference>
<dbReference type="Gene3D" id="3.40.50.720">
    <property type="entry name" value="NAD(P)-binding Rossmann-like Domain"/>
    <property type="match status" value="1"/>
</dbReference>
<reference evidence="3 4" key="1">
    <citation type="journal article" date="2019" name="Int. J. Syst. Evol. Microbiol.">
        <title>The Global Catalogue of Microorganisms (GCM) 10K type strain sequencing project: providing services to taxonomists for standard genome sequencing and annotation.</title>
        <authorList>
            <consortium name="The Broad Institute Genomics Platform"/>
            <consortium name="The Broad Institute Genome Sequencing Center for Infectious Disease"/>
            <person name="Wu L."/>
            <person name="Ma J."/>
        </authorList>
    </citation>
    <scope>NUCLEOTIDE SEQUENCE [LARGE SCALE GENOMIC DNA]</scope>
    <source>
        <strain evidence="3 4">XZYJT29</strain>
    </source>
</reference>
<dbReference type="PANTHER" id="PTHR43249:SF1">
    <property type="entry name" value="D-GLUCOSIDE 3-DEHYDROGENASE"/>
    <property type="match status" value="1"/>
</dbReference>
<accession>A0ABD5Y7M4</accession>
<feature type="domain" description="GFO/IDH/MocA-like oxidoreductase" evidence="2">
    <location>
        <begin position="138"/>
        <end position="271"/>
    </location>
</feature>
<dbReference type="SUPFAM" id="SSF55347">
    <property type="entry name" value="Glyceraldehyde-3-phosphate dehydrogenase-like, C-terminal domain"/>
    <property type="match status" value="1"/>
</dbReference>
<sequence length="406" mass="44236">MDETSFAVVGAQNFAAEYISNIRSLGGDGVGLAGVVITDQTAEGERARELRRDGIRIFDSYEDLLRNGHRHVDVIGLPTSIASHAELSIAGMTHGYDVLLEKPPAPTVGELDAISRTADRTGRFCSVGFQYLHAPSIRRLKRELLDGAIGDLEAVACQGSWPRSNAYYERNGWAGRLVHRGDVVLDGPVNNAFAHFLQNMLFLTGEEAHETGTLTEVTAECYRANPDIQAADIACLTATTDGGVDIDFYVTHVPPERRDPSIVIEGTEGIAEWRYSGDTTIRPADGEPISFDDGDVDPGLEVFRRTAAYERGDVDALYCTPETTREFVTAVNGSFESSGTVVQLPDDAVRTEETDDGTVRRVAEGIDELLDEAFERRVQLSDTGAEWAEPSSPVDLTGYEQFTPLS</sequence>
<dbReference type="Pfam" id="PF22725">
    <property type="entry name" value="GFO_IDH_MocA_C3"/>
    <property type="match status" value="1"/>
</dbReference>
<dbReference type="InterPro" id="IPR052515">
    <property type="entry name" value="Gfo/Idh/MocA_Oxidoreductase"/>
</dbReference>
<dbReference type="EMBL" id="JBHTAS010000001">
    <property type="protein sequence ID" value="MFC7141512.1"/>
    <property type="molecule type" value="Genomic_DNA"/>
</dbReference>
<name>A0ABD5Y7M4_9EURY</name>
<organism evidence="3 4">
    <name type="scientific">Halosimplex aquaticum</name>
    <dbReference type="NCBI Taxonomy" id="3026162"/>
    <lineage>
        <taxon>Archaea</taxon>
        <taxon>Methanobacteriati</taxon>
        <taxon>Methanobacteriota</taxon>
        <taxon>Stenosarchaea group</taxon>
        <taxon>Halobacteria</taxon>
        <taxon>Halobacteriales</taxon>
        <taxon>Haloarculaceae</taxon>
        <taxon>Halosimplex</taxon>
    </lineage>
</organism>
<dbReference type="Proteomes" id="UP001596432">
    <property type="component" value="Unassembled WGS sequence"/>
</dbReference>
<gene>
    <name evidence="3" type="ORF">ACFQMA_16945</name>
</gene>
<dbReference type="AlphaFoldDB" id="A0ABD5Y7M4"/>
<dbReference type="InterPro" id="IPR000683">
    <property type="entry name" value="Gfo/Idh/MocA-like_OxRdtase_N"/>
</dbReference>
<dbReference type="GeneID" id="78821827"/>
<dbReference type="InterPro" id="IPR055170">
    <property type="entry name" value="GFO_IDH_MocA-like_dom"/>
</dbReference>
<comment type="caution">
    <text evidence="3">The sequence shown here is derived from an EMBL/GenBank/DDBJ whole genome shotgun (WGS) entry which is preliminary data.</text>
</comment>
<dbReference type="InterPro" id="IPR036291">
    <property type="entry name" value="NAD(P)-bd_dom_sf"/>
</dbReference>
<evidence type="ECO:0000259" key="1">
    <source>
        <dbReference type="Pfam" id="PF01408"/>
    </source>
</evidence>
<evidence type="ECO:0000313" key="3">
    <source>
        <dbReference type="EMBL" id="MFC7141512.1"/>
    </source>
</evidence>
<dbReference type="SUPFAM" id="SSF51735">
    <property type="entry name" value="NAD(P)-binding Rossmann-fold domains"/>
    <property type="match status" value="1"/>
</dbReference>
<keyword evidence="4" id="KW-1185">Reference proteome</keyword>